<dbReference type="GO" id="GO:0044781">
    <property type="term" value="P:bacterial-type flagellum organization"/>
    <property type="evidence" value="ECO:0007669"/>
    <property type="project" value="UniProtKB-KW"/>
</dbReference>
<dbReference type="GO" id="GO:0048027">
    <property type="term" value="F:mRNA 5'-UTR binding"/>
    <property type="evidence" value="ECO:0007669"/>
    <property type="project" value="InterPro"/>
</dbReference>
<evidence type="ECO:0000313" key="5">
    <source>
        <dbReference type="Proteomes" id="UP000248863"/>
    </source>
</evidence>
<dbReference type="OrthoDB" id="8561314at2"/>
<evidence type="ECO:0000256" key="1">
    <source>
        <dbReference type="ARBA" id="ARBA00022491"/>
    </source>
</evidence>
<reference evidence="4 5" key="1">
    <citation type="submission" date="2017-07" db="EMBL/GenBank/DDBJ databases">
        <title>Draft Genome Sequences of Select Purple Nonsulfur Bacteria.</title>
        <authorList>
            <person name="Lasarre B."/>
            <person name="Mckinlay J.B."/>
        </authorList>
    </citation>
    <scope>NUCLEOTIDE SEQUENCE [LARGE SCALE GENOMIC DNA]</scope>
    <source>
        <strain evidence="4 5">DSM 11907</strain>
    </source>
</reference>
<keyword evidence="5" id="KW-1185">Reference proteome</keyword>
<dbReference type="GO" id="GO:0006402">
    <property type="term" value="P:mRNA catabolic process"/>
    <property type="evidence" value="ECO:0007669"/>
    <property type="project" value="InterPro"/>
</dbReference>
<dbReference type="RefSeq" id="WP_111355078.1">
    <property type="nucleotide sequence ID" value="NZ_NHSK01000154.1"/>
</dbReference>
<sequence>MPLTLEVRPREKIILGRYVLASAERTKLTFFSDDVIILREKDLMSLDEAVTEVGHLYYDIQIEYIGGGSSASGELLQEITSLESMLPQARSDLMLIAEYVRSGLWYKALKVARRLIEQDREASRVKRLVCE</sequence>
<dbReference type="InterPro" id="IPR009967">
    <property type="entry name" value="Flagellum_FlbT"/>
</dbReference>
<gene>
    <name evidence="4" type="ORF">CH338_00500</name>
</gene>
<dbReference type="AlphaFoldDB" id="A0A327KW00"/>
<evidence type="ECO:0000313" key="4">
    <source>
        <dbReference type="EMBL" id="RAI42266.1"/>
    </source>
</evidence>
<evidence type="ECO:0000256" key="3">
    <source>
        <dbReference type="ARBA" id="ARBA00022884"/>
    </source>
</evidence>
<evidence type="ECO:0008006" key="6">
    <source>
        <dbReference type="Google" id="ProtNLM"/>
    </source>
</evidence>
<comment type="caution">
    <text evidence="4">The sequence shown here is derived from an EMBL/GenBank/DDBJ whole genome shotgun (WGS) entry which is preliminary data.</text>
</comment>
<dbReference type="EMBL" id="NPEU01000002">
    <property type="protein sequence ID" value="RAI42266.1"/>
    <property type="molecule type" value="Genomic_DNA"/>
</dbReference>
<dbReference type="Pfam" id="PF07378">
    <property type="entry name" value="FlbT"/>
    <property type="match status" value="1"/>
</dbReference>
<protein>
    <recommendedName>
        <fullName evidence="6">Flagellar biosynthesis repressor FlbT</fullName>
    </recommendedName>
</protein>
<accession>A0A327KW00</accession>
<dbReference type="GO" id="GO:1902209">
    <property type="term" value="P:negative regulation of bacterial-type flagellum assembly"/>
    <property type="evidence" value="ECO:0007669"/>
    <property type="project" value="InterPro"/>
</dbReference>
<keyword evidence="3" id="KW-0694">RNA-binding</keyword>
<organism evidence="4 5">
    <name type="scientific">Rhodoplanes elegans</name>
    <dbReference type="NCBI Taxonomy" id="29408"/>
    <lineage>
        <taxon>Bacteria</taxon>
        <taxon>Pseudomonadati</taxon>
        <taxon>Pseudomonadota</taxon>
        <taxon>Alphaproteobacteria</taxon>
        <taxon>Hyphomicrobiales</taxon>
        <taxon>Nitrobacteraceae</taxon>
        <taxon>Rhodoplanes</taxon>
    </lineage>
</organism>
<proteinExistence type="predicted"/>
<dbReference type="Proteomes" id="UP000248863">
    <property type="component" value="Unassembled WGS sequence"/>
</dbReference>
<keyword evidence="1" id="KW-0678">Repressor</keyword>
<name>A0A327KW00_9BRAD</name>
<keyword evidence="2" id="KW-1005">Bacterial flagellum biogenesis</keyword>
<evidence type="ECO:0000256" key="2">
    <source>
        <dbReference type="ARBA" id="ARBA00022795"/>
    </source>
</evidence>